<dbReference type="OMA" id="ANWHGET"/>
<dbReference type="InParanoid" id="B3SA32"/>
<feature type="signal peptide" evidence="4">
    <location>
        <begin position="1"/>
        <end position="22"/>
    </location>
</feature>
<organism evidence="6 7">
    <name type="scientific">Trichoplax adhaerens</name>
    <name type="common">Trichoplax reptans</name>
    <dbReference type="NCBI Taxonomy" id="10228"/>
    <lineage>
        <taxon>Eukaryota</taxon>
        <taxon>Metazoa</taxon>
        <taxon>Placozoa</taxon>
        <taxon>Uniplacotomia</taxon>
        <taxon>Trichoplacea</taxon>
        <taxon>Trichoplacidae</taxon>
        <taxon>Trichoplax</taxon>
    </lineage>
</organism>
<dbReference type="RefSeq" id="XP_002117141.1">
    <property type="nucleotide sequence ID" value="XM_002117105.1"/>
</dbReference>
<dbReference type="OrthoDB" id="3200163at2759"/>
<protein>
    <recommendedName>
        <fullName evidence="4">Carboxylic ester hydrolase</fullName>
        <ecNumber evidence="4">3.1.1.-</ecNumber>
    </recommendedName>
</protein>
<feature type="domain" description="Carboxylesterase type B" evidence="5">
    <location>
        <begin position="28"/>
        <end position="254"/>
    </location>
</feature>
<dbReference type="eggNOG" id="KOG4389">
    <property type="taxonomic scope" value="Eukaryota"/>
</dbReference>
<dbReference type="KEGG" id="tad:TRIADDRAFT_32115"/>
<evidence type="ECO:0000259" key="5">
    <source>
        <dbReference type="Pfam" id="PF00135"/>
    </source>
</evidence>
<dbReference type="Pfam" id="PF00135">
    <property type="entry name" value="COesterase"/>
    <property type="match status" value="1"/>
</dbReference>
<proteinExistence type="inferred from homology"/>
<dbReference type="Proteomes" id="UP000009022">
    <property type="component" value="Unassembled WGS sequence"/>
</dbReference>
<evidence type="ECO:0000313" key="6">
    <source>
        <dbReference type="EMBL" id="EDV20447.1"/>
    </source>
</evidence>
<evidence type="ECO:0000256" key="1">
    <source>
        <dbReference type="ARBA" id="ARBA00005964"/>
    </source>
</evidence>
<keyword evidence="3 4" id="KW-0378">Hydrolase</keyword>
<evidence type="ECO:0000256" key="2">
    <source>
        <dbReference type="ARBA" id="ARBA00022487"/>
    </source>
</evidence>
<dbReference type="HOGENOM" id="CLU_006586_4_2_1"/>
<dbReference type="InterPro" id="IPR029058">
    <property type="entry name" value="AB_hydrolase_fold"/>
</dbReference>
<keyword evidence="2" id="KW-0719">Serine esterase</keyword>
<feature type="non-terminal residue" evidence="6">
    <location>
        <position position="254"/>
    </location>
</feature>
<dbReference type="InterPro" id="IPR002018">
    <property type="entry name" value="CarbesteraseB"/>
</dbReference>
<dbReference type="EC" id="3.1.1.-" evidence="4"/>
<dbReference type="EMBL" id="DS985260">
    <property type="protein sequence ID" value="EDV20447.1"/>
    <property type="molecule type" value="Genomic_DNA"/>
</dbReference>
<dbReference type="FunFam" id="3.40.50.1820:FF:000725">
    <property type="entry name" value="Carboxylic ester hydrolase"/>
    <property type="match status" value="1"/>
</dbReference>
<name>B3SA32_TRIAD</name>
<reference evidence="6 7" key="1">
    <citation type="journal article" date="2008" name="Nature">
        <title>The Trichoplax genome and the nature of placozoans.</title>
        <authorList>
            <person name="Srivastava M."/>
            <person name="Begovic E."/>
            <person name="Chapman J."/>
            <person name="Putnam N.H."/>
            <person name="Hellsten U."/>
            <person name="Kawashima T."/>
            <person name="Kuo A."/>
            <person name="Mitros T."/>
            <person name="Salamov A."/>
            <person name="Carpenter M.L."/>
            <person name="Signorovitch A.Y."/>
            <person name="Moreno M.A."/>
            <person name="Kamm K."/>
            <person name="Grimwood J."/>
            <person name="Schmutz J."/>
            <person name="Shapiro H."/>
            <person name="Grigoriev I.V."/>
            <person name="Buss L.W."/>
            <person name="Schierwater B."/>
            <person name="Dellaporta S.L."/>
            <person name="Rokhsar D.S."/>
        </authorList>
    </citation>
    <scope>NUCLEOTIDE SEQUENCE [LARGE SCALE GENOMIC DNA]</scope>
    <source>
        <strain evidence="6 7">Grell-BS-1999</strain>
    </source>
</reference>
<dbReference type="PROSITE" id="PS00122">
    <property type="entry name" value="CARBOXYLESTERASE_B_1"/>
    <property type="match status" value="1"/>
</dbReference>
<keyword evidence="7" id="KW-1185">Reference proteome</keyword>
<evidence type="ECO:0000313" key="7">
    <source>
        <dbReference type="Proteomes" id="UP000009022"/>
    </source>
</evidence>
<dbReference type="GO" id="GO:0052689">
    <property type="term" value="F:carboxylic ester hydrolase activity"/>
    <property type="evidence" value="ECO:0007669"/>
    <property type="project" value="UniProtKB-KW"/>
</dbReference>
<dbReference type="PANTHER" id="PTHR43918:SF4">
    <property type="entry name" value="CARBOXYLIC ESTER HYDROLASE"/>
    <property type="match status" value="1"/>
</dbReference>
<comment type="similarity">
    <text evidence="1 4">Belongs to the type-B carboxylesterase/lipase family.</text>
</comment>
<accession>B3SA32</accession>
<dbReference type="PROSITE" id="PS00941">
    <property type="entry name" value="CARBOXYLESTERASE_B_2"/>
    <property type="match status" value="1"/>
</dbReference>
<dbReference type="AlphaFoldDB" id="B3SA32"/>
<keyword evidence="4" id="KW-0732">Signal</keyword>
<feature type="chain" id="PRO_5005122921" description="Carboxylic ester hydrolase" evidence="4">
    <location>
        <begin position="23"/>
        <end position="254"/>
    </location>
</feature>
<gene>
    <name evidence="6" type="ORF">TRIADDRAFT_32115</name>
</gene>
<dbReference type="InterPro" id="IPR050654">
    <property type="entry name" value="AChE-related_enzymes"/>
</dbReference>
<evidence type="ECO:0000256" key="3">
    <source>
        <dbReference type="ARBA" id="ARBA00022801"/>
    </source>
</evidence>
<dbReference type="Gene3D" id="3.40.50.1820">
    <property type="entry name" value="alpha/beta hydrolase"/>
    <property type="match status" value="1"/>
</dbReference>
<dbReference type="InterPro" id="IPR019826">
    <property type="entry name" value="Carboxylesterase_B_AS"/>
</dbReference>
<evidence type="ECO:0000256" key="4">
    <source>
        <dbReference type="RuleBase" id="RU361235"/>
    </source>
</evidence>
<dbReference type="STRING" id="10228.B3SA32"/>
<dbReference type="SUPFAM" id="SSF53474">
    <property type="entry name" value="alpha/beta-Hydrolases"/>
    <property type="match status" value="1"/>
</dbReference>
<dbReference type="CTD" id="6758353"/>
<dbReference type="PANTHER" id="PTHR43918">
    <property type="entry name" value="ACETYLCHOLINESTERASE"/>
    <property type="match status" value="1"/>
</dbReference>
<dbReference type="GeneID" id="6758353"/>
<dbReference type="InterPro" id="IPR019819">
    <property type="entry name" value="Carboxylesterase_B_CS"/>
</dbReference>
<dbReference type="PhylomeDB" id="B3SA32"/>
<sequence length="254" mass="28053">MKWLLSSTTILLIFYQLNIAYGADSYVVAQTDKGAVRGKTYNVDDKQCHVFLGVPYAEPPVGSLRFMNSIPLKKSWRSTRDALQFSPSCPQTYVVPQIYDRLDKSLPESKENEDCLYLNIYTPKVDSKSPLLPVLVWIHGGGYVMGTGANWHGETLSTREDIVVVTINYRLGALGFMTARNEKNSDILPANNGQLDQNIALKWIQRNIRHFGGDKTKVTIAGNSAGAVSIGFHLLSPSSQGLFRSAVLQSGTPL</sequence>